<feature type="non-terminal residue" evidence="1">
    <location>
        <position position="1"/>
    </location>
</feature>
<accession>A0ABN7W4S1</accession>
<name>A0ABN7W4S1_GIGMA</name>
<gene>
    <name evidence="1" type="ORF">GMARGA_LOCUS26425</name>
</gene>
<protein>
    <submittedName>
        <fullName evidence="1">5525_t:CDS:1</fullName>
    </submittedName>
</protein>
<dbReference type="EMBL" id="CAJVQB010030748">
    <property type="protein sequence ID" value="CAG8815990.1"/>
    <property type="molecule type" value="Genomic_DNA"/>
</dbReference>
<evidence type="ECO:0000313" key="1">
    <source>
        <dbReference type="EMBL" id="CAG8815990.1"/>
    </source>
</evidence>
<sequence length="222" mass="25411">GEKAMGAGTQLVDEQDFQKFFSNLTTEETQIAENVTKIRTANHCDLYNQACLNQNQGKENHVEITFMMLSTWASEINKGLATPTDPPTHPLFAYRLSKTKSSNSQLSEPNMPTSIPFSSSYMPSPFYNPLHMHSNFISPYSISEQTTYTTRSFIPSIDDFLKLVDEKEDTGDYYQGFLAKFKQQRISIRILSRISDEEFKNCDVDTIGARQTLRYYAMKYNV</sequence>
<organism evidence="1 2">
    <name type="scientific">Gigaspora margarita</name>
    <dbReference type="NCBI Taxonomy" id="4874"/>
    <lineage>
        <taxon>Eukaryota</taxon>
        <taxon>Fungi</taxon>
        <taxon>Fungi incertae sedis</taxon>
        <taxon>Mucoromycota</taxon>
        <taxon>Glomeromycotina</taxon>
        <taxon>Glomeromycetes</taxon>
        <taxon>Diversisporales</taxon>
        <taxon>Gigasporaceae</taxon>
        <taxon>Gigaspora</taxon>
    </lineage>
</organism>
<evidence type="ECO:0000313" key="2">
    <source>
        <dbReference type="Proteomes" id="UP000789901"/>
    </source>
</evidence>
<reference evidence="1 2" key="1">
    <citation type="submission" date="2021-06" db="EMBL/GenBank/DDBJ databases">
        <authorList>
            <person name="Kallberg Y."/>
            <person name="Tangrot J."/>
            <person name="Rosling A."/>
        </authorList>
    </citation>
    <scope>NUCLEOTIDE SEQUENCE [LARGE SCALE GENOMIC DNA]</scope>
    <source>
        <strain evidence="1 2">120-4 pot B 10/14</strain>
    </source>
</reference>
<keyword evidence="2" id="KW-1185">Reference proteome</keyword>
<dbReference type="Proteomes" id="UP000789901">
    <property type="component" value="Unassembled WGS sequence"/>
</dbReference>
<comment type="caution">
    <text evidence="1">The sequence shown here is derived from an EMBL/GenBank/DDBJ whole genome shotgun (WGS) entry which is preliminary data.</text>
</comment>
<proteinExistence type="predicted"/>